<feature type="region of interest" description="Disordered" evidence="1">
    <location>
        <begin position="174"/>
        <end position="194"/>
    </location>
</feature>
<name>A0A7H8QLB2_TALRU</name>
<evidence type="ECO:0000313" key="3">
    <source>
        <dbReference type="EMBL" id="QKX54295.1"/>
    </source>
</evidence>
<keyword evidence="2" id="KW-1133">Transmembrane helix</keyword>
<keyword evidence="2" id="KW-0812">Transmembrane</keyword>
<dbReference type="RefSeq" id="XP_035340474.1">
    <property type="nucleotide sequence ID" value="XM_035484581.1"/>
</dbReference>
<protein>
    <submittedName>
        <fullName evidence="3">Uncharacterized protein</fullName>
    </submittedName>
</protein>
<dbReference type="Gene3D" id="1.25.40.10">
    <property type="entry name" value="Tetratricopeptide repeat domain"/>
    <property type="match status" value="2"/>
</dbReference>
<evidence type="ECO:0000313" key="4">
    <source>
        <dbReference type="Proteomes" id="UP000509510"/>
    </source>
</evidence>
<dbReference type="InterPro" id="IPR053137">
    <property type="entry name" value="NLR-like"/>
</dbReference>
<dbReference type="PANTHER" id="PTHR46082:SF6">
    <property type="entry name" value="AAA+ ATPASE DOMAIN-CONTAINING PROTEIN-RELATED"/>
    <property type="match status" value="1"/>
</dbReference>
<dbReference type="EMBL" id="CP055898">
    <property type="protein sequence ID" value="QKX54295.1"/>
    <property type="molecule type" value="Genomic_DNA"/>
</dbReference>
<dbReference type="PANTHER" id="PTHR46082">
    <property type="entry name" value="ATP/GTP-BINDING PROTEIN-RELATED"/>
    <property type="match status" value="1"/>
</dbReference>
<dbReference type="Proteomes" id="UP000509510">
    <property type="component" value="Chromosome I"/>
</dbReference>
<evidence type="ECO:0000256" key="2">
    <source>
        <dbReference type="SAM" id="Phobius"/>
    </source>
</evidence>
<dbReference type="Pfam" id="PF13424">
    <property type="entry name" value="TPR_12"/>
    <property type="match status" value="2"/>
</dbReference>
<evidence type="ECO:0000256" key="1">
    <source>
        <dbReference type="SAM" id="MobiDB-lite"/>
    </source>
</evidence>
<organism evidence="3 4">
    <name type="scientific">Talaromyces rugulosus</name>
    <name type="common">Penicillium rugulosum</name>
    <dbReference type="NCBI Taxonomy" id="121627"/>
    <lineage>
        <taxon>Eukaryota</taxon>
        <taxon>Fungi</taxon>
        <taxon>Dikarya</taxon>
        <taxon>Ascomycota</taxon>
        <taxon>Pezizomycotina</taxon>
        <taxon>Eurotiomycetes</taxon>
        <taxon>Eurotiomycetidae</taxon>
        <taxon>Eurotiales</taxon>
        <taxon>Trichocomaceae</taxon>
        <taxon>Talaromyces</taxon>
        <taxon>Talaromyces sect. Islandici</taxon>
    </lineage>
</organism>
<proteinExistence type="predicted"/>
<keyword evidence="2" id="KW-0472">Membrane</keyword>
<feature type="transmembrane region" description="Helical" evidence="2">
    <location>
        <begin position="108"/>
        <end position="129"/>
    </location>
</feature>
<keyword evidence="4" id="KW-1185">Reference proteome</keyword>
<dbReference type="InterPro" id="IPR019734">
    <property type="entry name" value="TPR_rpt"/>
</dbReference>
<dbReference type="InterPro" id="IPR011990">
    <property type="entry name" value="TPR-like_helical_dom_sf"/>
</dbReference>
<feature type="region of interest" description="Disordered" evidence="1">
    <location>
        <begin position="61"/>
        <end position="104"/>
    </location>
</feature>
<feature type="compositionally biased region" description="Low complexity" evidence="1">
    <location>
        <begin position="175"/>
        <end position="185"/>
    </location>
</feature>
<dbReference type="SMART" id="SM00028">
    <property type="entry name" value="TPR"/>
    <property type="match status" value="3"/>
</dbReference>
<accession>A0A7H8QLB2</accession>
<sequence length="515" mass="56953">MSYGTDYQDFICSETPGATLYIESTYLGMTDPIAFPIYTGSRGISTGLQYPPGYSIPVTTTSDTTSTASTSSSIPISTTSVGSSVQTTSSSSSSPSSSDSTLSSGAKAGIGIGAAVVSVLLIAILLYHLRRRGAHNIENNTIIPHSLESSEKPELPTMPEFVQSVPPVPAMAELSTNRNTSSRRPNNPPQQTETYSGLQFAVEIDDTRRESQLPELESTRVPNETPAASSIATNAILVSRPNEGATIEKLPCDAAQSPDEVHDELKISMMVERALEMEYRGEYPAAEEIHRQVVQWRNKVQGPEHLDTLSSMYRLVLVLEMQQKYQECQELYWQLLSLRERALGLDPPSPSLGEGLMLQHKYEAAENMDRHELNLNSRVLGPEHRYTLISTGDLANVLRLQGKFAEAEEEYRQTLELSDKVFGRLHPYTLQVINNFGVTLDIQGKKDEAKEIYRQSLERNVEKRGHDHPDTYSSFHNLRAVLDENETISIDGKGAEAHEGTNSTPVKATVRIHRK</sequence>
<dbReference type="OrthoDB" id="4224577at2759"/>
<gene>
    <name evidence="3" type="ORF">TRUGW13939_01380</name>
</gene>
<dbReference type="SUPFAM" id="SSF48452">
    <property type="entry name" value="TPR-like"/>
    <property type="match status" value="2"/>
</dbReference>
<reference evidence="4" key="1">
    <citation type="submission" date="2020-06" db="EMBL/GenBank/DDBJ databases">
        <title>A chromosome-scale genome assembly of Talaromyces rugulosus W13939.</title>
        <authorList>
            <person name="Wang B."/>
            <person name="Guo L."/>
            <person name="Ye K."/>
            <person name="Wang L."/>
        </authorList>
    </citation>
    <scope>NUCLEOTIDE SEQUENCE [LARGE SCALE GENOMIC DNA]</scope>
    <source>
        <strain evidence="4">W13939</strain>
    </source>
</reference>
<dbReference type="KEGG" id="trg:TRUGW13939_01380"/>
<dbReference type="AlphaFoldDB" id="A0A7H8QLB2"/>
<dbReference type="GeneID" id="55988892"/>